<evidence type="ECO:0000313" key="2">
    <source>
        <dbReference type="EMBL" id="NSX53944.1"/>
    </source>
</evidence>
<reference evidence="2 3" key="1">
    <citation type="submission" date="2020-06" db="EMBL/GenBank/DDBJ databases">
        <title>Sulfitobacter algicola sp. nov., isolated from green algae.</title>
        <authorList>
            <person name="Wang C."/>
        </authorList>
    </citation>
    <scope>NUCLEOTIDE SEQUENCE [LARGE SCALE GENOMIC DNA]</scope>
    <source>
        <strain evidence="2 3">1151</strain>
    </source>
</reference>
<dbReference type="EMBL" id="JABUFE010000002">
    <property type="protein sequence ID" value="NSX53944.1"/>
    <property type="molecule type" value="Genomic_DNA"/>
</dbReference>
<gene>
    <name evidence="2" type="ORF">HRQ87_03925</name>
</gene>
<keyword evidence="3" id="KW-1185">Reference proteome</keyword>
<organism evidence="2 3">
    <name type="scientific">Parasulfitobacter algicola</name>
    <dbReference type="NCBI Taxonomy" id="2614809"/>
    <lineage>
        <taxon>Bacteria</taxon>
        <taxon>Pseudomonadati</taxon>
        <taxon>Pseudomonadota</taxon>
        <taxon>Alphaproteobacteria</taxon>
        <taxon>Rhodobacterales</taxon>
        <taxon>Roseobacteraceae</taxon>
        <taxon>Parasulfitobacter</taxon>
    </lineage>
</organism>
<dbReference type="RefSeq" id="WP_174135478.1">
    <property type="nucleotide sequence ID" value="NZ_JABUFE010000002.1"/>
</dbReference>
<dbReference type="Proteomes" id="UP000777935">
    <property type="component" value="Unassembled WGS sequence"/>
</dbReference>
<feature type="transmembrane region" description="Helical" evidence="1">
    <location>
        <begin position="77"/>
        <end position="95"/>
    </location>
</feature>
<sequence length="151" mass="16432">MIQIPRSALWLGIAGLTPFLWGAATQIAPSVTGLMPGFLGPLYIGPYIQVIYGQVILSFMSGVLWGFSARAQGQTATVGYTLSVIPALWVFFATNGTPDTAAINLIFGFIGVLGLDWLFWQHQLAPKWWLKLRIILTLIVVTCLGVGLFYG</sequence>
<dbReference type="InterPro" id="IPR021836">
    <property type="entry name" value="DUF3429"/>
</dbReference>
<evidence type="ECO:0000256" key="1">
    <source>
        <dbReference type="SAM" id="Phobius"/>
    </source>
</evidence>
<dbReference type="Pfam" id="PF11911">
    <property type="entry name" value="DUF3429"/>
    <property type="match status" value="1"/>
</dbReference>
<proteinExistence type="predicted"/>
<keyword evidence="1" id="KW-0812">Transmembrane</keyword>
<dbReference type="PANTHER" id="PTHR15887">
    <property type="entry name" value="TRANSMEMBRANE PROTEIN 69"/>
    <property type="match status" value="1"/>
</dbReference>
<accession>A0ABX2IM44</accession>
<evidence type="ECO:0000313" key="3">
    <source>
        <dbReference type="Proteomes" id="UP000777935"/>
    </source>
</evidence>
<protein>
    <submittedName>
        <fullName evidence="2">DUF3429 domain-containing protein</fullName>
    </submittedName>
</protein>
<feature type="transmembrane region" description="Helical" evidence="1">
    <location>
        <begin position="101"/>
        <end position="120"/>
    </location>
</feature>
<dbReference type="PANTHER" id="PTHR15887:SF1">
    <property type="entry name" value="TRANSMEMBRANE PROTEIN 69"/>
    <property type="match status" value="1"/>
</dbReference>
<feature type="transmembrane region" description="Helical" evidence="1">
    <location>
        <begin position="46"/>
        <end position="65"/>
    </location>
</feature>
<keyword evidence="1" id="KW-0472">Membrane</keyword>
<comment type="caution">
    <text evidence="2">The sequence shown here is derived from an EMBL/GenBank/DDBJ whole genome shotgun (WGS) entry which is preliminary data.</text>
</comment>
<name>A0ABX2IM44_9RHOB</name>
<keyword evidence="1" id="KW-1133">Transmembrane helix</keyword>
<feature type="transmembrane region" description="Helical" evidence="1">
    <location>
        <begin position="132"/>
        <end position="150"/>
    </location>
</feature>